<evidence type="ECO:0000259" key="7">
    <source>
        <dbReference type="Pfam" id="PF25508"/>
    </source>
</evidence>
<dbReference type="GO" id="GO:0005886">
    <property type="term" value="C:plasma membrane"/>
    <property type="evidence" value="ECO:0007669"/>
    <property type="project" value="TreeGrafter"/>
</dbReference>
<dbReference type="Pfam" id="PF00520">
    <property type="entry name" value="Ion_trans"/>
    <property type="match status" value="1"/>
</dbReference>
<feature type="transmembrane region" description="Helical" evidence="5">
    <location>
        <begin position="270"/>
        <end position="290"/>
    </location>
</feature>
<evidence type="ECO:0000256" key="5">
    <source>
        <dbReference type="SAM" id="Phobius"/>
    </source>
</evidence>
<organism evidence="8 9">
    <name type="scientific">Rotaria sordida</name>
    <dbReference type="NCBI Taxonomy" id="392033"/>
    <lineage>
        <taxon>Eukaryota</taxon>
        <taxon>Metazoa</taxon>
        <taxon>Spiralia</taxon>
        <taxon>Gnathifera</taxon>
        <taxon>Rotifera</taxon>
        <taxon>Eurotatoria</taxon>
        <taxon>Bdelloidea</taxon>
        <taxon>Philodinida</taxon>
        <taxon>Philodinidae</taxon>
        <taxon>Rotaria</taxon>
    </lineage>
</organism>
<gene>
    <name evidence="8" type="ORF">OTI717_LOCUS34442</name>
</gene>
<dbReference type="PANTHER" id="PTHR13800:SF12">
    <property type="entry name" value="TRANSIENT RECEPTOR POTENTIAL CATION CHANNEL SUBFAMILY M MEMBER-LIKE 2"/>
    <property type="match status" value="1"/>
</dbReference>
<dbReference type="InterPro" id="IPR050927">
    <property type="entry name" value="TRPM"/>
</dbReference>
<accession>A0A819VH82</accession>
<feature type="domain" description="TRPM-like" evidence="7">
    <location>
        <begin position="9"/>
        <end position="70"/>
    </location>
</feature>
<comment type="caution">
    <text evidence="8">The sequence shown here is derived from an EMBL/GenBank/DDBJ whole genome shotgun (WGS) entry which is preliminary data.</text>
</comment>
<dbReference type="EMBL" id="CAJOAX010012272">
    <property type="protein sequence ID" value="CAF4109196.1"/>
    <property type="molecule type" value="Genomic_DNA"/>
</dbReference>
<evidence type="ECO:0000259" key="6">
    <source>
        <dbReference type="Pfam" id="PF00520"/>
    </source>
</evidence>
<reference evidence="8" key="1">
    <citation type="submission" date="2021-02" db="EMBL/GenBank/DDBJ databases">
        <authorList>
            <person name="Nowell W R."/>
        </authorList>
    </citation>
    <scope>NUCLEOTIDE SEQUENCE</scope>
</reference>
<evidence type="ECO:0000256" key="2">
    <source>
        <dbReference type="ARBA" id="ARBA00022692"/>
    </source>
</evidence>
<dbReference type="Proteomes" id="UP000663823">
    <property type="component" value="Unassembled WGS sequence"/>
</dbReference>
<evidence type="ECO:0000313" key="9">
    <source>
        <dbReference type="Proteomes" id="UP000663823"/>
    </source>
</evidence>
<dbReference type="GO" id="GO:0099604">
    <property type="term" value="F:ligand-gated calcium channel activity"/>
    <property type="evidence" value="ECO:0007669"/>
    <property type="project" value="TreeGrafter"/>
</dbReference>
<dbReference type="AlphaFoldDB" id="A0A819VH82"/>
<dbReference type="Pfam" id="PF25508">
    <property type="entry name" value="TRPM2"/>
    <property type="match status" value="1"/>
</dbReference>
<comment type="subcellular location">
    <subcellularLocation>
        <location evidence="1">Membrane</location>
        <topology evidence="1">Multi-pass membrane protein</topology>
    </subcellularLocation>
</comment>
<protein>
    <recommendedName>
        <fullName evidence="10">Ion transport domain-containing protein</fullName>
    </recommendedName>
</protein>
<keyword evidence="2 5" id="KW-0812">Transmembrane</keyword>
<evidence type="ECO:0000313" key="8">
    <source>
        <dbReference type="EMBL" id="CAF4109196.1"/>
    </source>
</evidence>
<feature type="transmembrane region" description="Helical" evidence="5">
    <location>
        <begin position="227"/>
        <end position="249"/>
    </location>
</feature>
<evidence type="ECO:0000256" key="1">
    <source>
        <dbReference type="ARBA" id="ARBA00004141"/>
    </source>
</evidence>
<evidence type="ECO:0000256" key="4">
    <source>
        <dbReference type="ARBA" id="ARBA00023136"/>
    </source>
</evidence>
<evidence type="ECO:0000256" key="3">
    <source>
        <dbReference type="ARBA" id="ARBA00022989"/>
    </source>
</evidence>
<dbReference type="InterPro" id="IPR005821">
    <property type="entry name" value="Ion_trans_dom"/>
</dbReference>
<feature type="transmembrane region" description="Helical" evidence="5">
    <location>
        <begin position="202"/>
        <end position="221"/>
    </location>
</feature>
<evidence type="ECO:0008006" key="10">
    <source>
        <dbReference type="Google" id="ProtNLM"/>
    </source>
</evidence>
<feature type="domain" description="Ion transport" evidence="6">
    <location>
        <begin position="149"/>
        <end position="307"/>
    </location>
</feature>
<keyword evidence="3 5" id="KW-1133">Transmembrane helix</keyword>
<sequence>MQNPITYATSDKVLQSYFRVFDDHAAQIIEACYNVDEDFAVEILTTKSKLYFNYDPLKLARENNSRSFLATKCVHKHLDKQWYGEVNNNGYPEYLIDLLILILCIVPPLIPVVAKCSNILALNKDEHDFVLLVDYFPLNNNGGKRSGYKNIAIPITEIIVHICMFSVIMEEVHEFYLYYKEKHASNSRYIIWKYFTDDKWNILDLAAILFYLVGFATRFVVHEPTFVASKIFMSIALFLWYVRMLHLFVAAERLGTKLLMIFNTMKDLQFFVCFILIFLIGYSVTSYSLLTTKQQVIWNETSDNNPSTTYELTQDGSGLWNWTIVRNVIDWGMWKVYGQVELLDHSQVDDNTLNGRY</sequence>
<proteinExistence type="predicted"/>
<keyword evidence="4 5" id="KW-0472">Membrane</keyword>
<dbReference type="PANTHER" id="PTHR13800">
    <property type="entry name" value="TRANSIENT RECEPTOR POTENTIAL CATION CHANNEL, SUBFAMILY M, MEMBER 6"/>
    <property type="match status" value="1"/>
</dbReference>
<dbReference type="InterPro" id="IPR057366">
    <property type="entry name" value="TRPM-like"/>
</dbReference>
<name>A0A819VH82_9BILA</name>